<dbReference type="PANTHER" id="PTHR11786:SF0">
    <property type="entry name" value="ARYLAMINE N-ACETYLTRANSFERASE 4-RELATED"/>
    <property type="match status" value="1"/>
</dbReference>
<dbReference type="PANTHER" id="PTHR11786">
    <property type="entry name" value="N-HYDROXYARYLAMINE O-ACETYLTRANSFERASE"/>
    <property type="match status" value="1"/>
</dbReference>
<dbReference type="InterPro" id="IPR038765">
    <property type="entry name" value="Papain-like_cys_pep_sf"/>
</dbReference>
<dbReference type="SUPFAM" id="SSF54001">
    <property type="entry name" value="Cysteine proteinases"/>
    <property type="match status" value="1"/>
</dbReference>
<evidence type="ECO:0000313" key="3">
    <source>
        <dbReference type="EMBL" id="CDG11169.1"/>
    </source>
</evidence>
<reference evidence="4" key="2">
    <citation type="submission" date="2013-11" db="EMBL/GenBank/DDBJ databases">
        <title>Genome sequences of clinical and environmental isolates of Serratia marcescens.</title>
        <authorList>
            <person name="Iguchi A."/>
            <person name="Komatsu H."/>
            <person name="Nagaya Y."/>
            <person name="Ogura Y."/>
            <person name="Katsura K."/>
            <person name="Kurokawa K."/>
            <person name="Ooka T."/>
            <person name="Hattori M."/>
            <person name="Gotoh N."/>
            <person name="Thomson N."/>
            <person name="Hayashi T."/>
        </authorList>
    </citation>
    <scope>NUCLEOTIDE SEQUENCE [LARGE SCALE GENOMIC DNA]</scope>
    <source>
        <strain evidence="4">Db11</strain>
    </source>
</reference>
<reference evidence="3 4" key="3">
    <citation type="journal article" date="2014" name="Genome Biol. Evol.">
        <title>Genome evolution and plasticity of Serratia marcescens, an important multidrug-resistant nosocomial pathogen.</title>
        <authorList>
            <person name="Iguchi A."/>
            <person name="Nagaya Y."/>
            <person name="Pradel E."/>
            <person name="Ooka T."/>
            <person name="Ogura Y."/>
            <person name="Katsura K."/>
            <person name="Kurokawa K."/>
            <person name="Oshima K."/>
            <person name="Hattori M."/>
            <person name="Parkhill J."/>
            <person name="Sebaihia M."/>
            <person name="Coulthurst S.J."/>
            <person name="Gotoh N."/>
            <person name="Thomson N.R."/>
            <person name="Ewbank J.J."/>
            <person name="Hayashi T."/>
        </authorList>
    </citation>
    <scope>NUCLEOTIDE SEQUENCE [LARGE SCALE GENOMIC DNA]</scope>
    <source>
        <strain evidence="3 4">Db11</strain>
    </source>
</reference>
<name>A0ABC9IEP0_SERMA</name>
<dbReference type="InterPro" id="IPR053710">
    <property type="entry name" value="Arylamine_NAT_domain_sf"/>
</dbReference>
<dbReference type="AlphaFoldDB" id="A0ABC9IEP0"/>
<dbReference type="Proteomes" id="UP000018979">
    <property type="component" value="Chromosome I"/>
</dbReference>
<evidence type="ECO:0000313" key="4">
    <source>
        <dbReference type="Proteomes" id="UP000018979"/>
    </source>
</evidence>
<dbReference type="Pfam" id="PF00797">
    <property type="entry name" value="Acetyltransf_2"/>
    <property type="match status" value="1"/>
</dbReference>
<proteinExistence type="inferred from homology"/>
<dbReference type="EMBL" id="HG326223">
    <property type="protein sequence ID" value="CDG11169.1"/>
    <property type="molecule type" value="Genomic_DNA"/>
</dbReference>
<dbReference type="PRINTS" id="PR01543">
    <property type="entry name" value="ANATRNSFRASE"/>
</dbReference>
<dbReference type="InterPro" id="IPR001447">
    <property type="entry name" value="Arylamine_N-AcTrfase"/>
</dbReference>
<sequence>MPTFSHARLPVDTQRYLQHIGFTGTARPDLPTLQQLHHRHMLSVPFENLSIIYHQGIQLTPEALFSKVVERNRGGFCYELNTLFALLLREIGFKVSFISGEIRARDGHFGPPYDHLALRVDLAGQAWLVDVGFGDSFLTPLKIVVAEPQPQASGTFHLEREGEYYLLERRNGDQRSHAKTLYRFTVQPRELPEFDEMCHFHSTSPQSHFTQRLVCSRPTEHGRVTLSDMKLIVTEDHQRHETTLHSEEERRAALWQHFAIDLDR</sequence>
<organism evidence="3 4">
    <name type="scientific">Serratia marcescens subsp. marcescens Db11</name>
    <dbReference type="NCBI Taxonomy" id="273526"/>
    <lineage>
        <taxon>Bacteria</taxon>
        <taxon>Pseudomonadati</taxon>
        <taxon>Pseudomonadota</taxon>
        <taxon>Gammaproteobacteria</taxon>
        <taxon>Enterobacterales</taxon>
        <taxon>Yersiniaceae</taxon>
        <taxon>Serratia</taxon>
    </lineage>
</organism>
<protein>
    <submittedName>
        <fullName evidence="3">Short-chain dehydrogenase</fullName>
    </submittedName>
</protein>
<reference evidence="3 4" key="1">
    <citation type="submission" date="2013-06" db="EMBL/GenBank/DDBJ databases">
        <authorList>
            <person name="Aslett M."/>
        </authorList>
    </citation>
    <scope>NUCLEOTIDE SEQUENCE [LARGE SCALE GENOMIC DNA]</scope>
    <source>
        <strain evidence="3 4">Db11</strain>
    </source>
</reference>
<dbReference type="Gene3D" id="3.30.2140.20">
    <property type="match status" value="1"/>
</dbReference>
<comment type="similarity">
    <text evidence="1 2">Belongs to the arylamine N-acetyltransferase family.</text>
</comment>
<evidence type="ECO:0000256" key="1">
    <source>
        <dbReference type="ARBA" id="ARBA00006547"/>
    </source>
</evidence>
<evidence type="ECO:0000256" key="2">
    <source>
        <dbReference type="RuleBase" id="RU003452"/>
    </source>
</evidence>
<gene>
    <name evidence="3" type="ORF">SMDB11_0587</name>
</gene>
<dbReference type="KEGG" id="smac:SMDB11_0587"/>
<accession>A0ABC9IEP0</accession>